<dbReference type="CDD" id="cd06173">
    <property type="entry name" value="MFS_MefA_like"/>
    <property type="match status" value="1"/>
</dbReference>
<dbReference type="STRING" id="1122152.GCA_000425905_01225"/>
<evidence type="ECO:0000256" key="4">
    <source>
        <dbReference type="ARBA" id="ARBA00022989"/>
    </source>
</evidence>
<feature type="transmembrane region" description="Helical" evidence="6">
    <location>
        <begin position="100"/>
        <end position="121"/>
    </location>
</feature>
<keyword evidence="8" id="KW-1185">Reference proteome</keyword>
<evidence type="ECO:0000256" key="6">
    <source>
        <dbReference type="SAM" id="Phobius"/>
    </source>
</evidence>
<feature type="transmembrane region" description="Helical" evidence="6">
    <location>
        <begin position="172"/>
        <end position="189"/>
    </location>
</feature>
<reference evidence="7 8" key="1">
    <citation type="journal article" date="2015" name="Genome Announc.">
        <title>Expanding the biotechnology potential of lactobacilli through comparative genomics of 213 strains and associated genera.</title>
        <authorList>
            <person name="Sun Z."/>
            <person name="Harris H.M."/>
            <person name="McCann A."/>
            <person name="Guo C."/>
            <person name="Argimon S."/>
            <person name="Zhang W."/>
            <person name="Yang X."/>
            <person name="Jeffery I.B."/>
            <person name="Cooney J.C."/>
            <person name="Kagawa T.F."/>
            <person name="Liu W."/>
            <person name="Song Y."/>
            <person name="Salvetti E."/>
            <person name="Wrobel A."/>
            <person name="Rasinkangas P."/>
            <person name="Parkhill J."/>
            <person name="Rea M.C."/>
            <person name="O'Sullivan O."/>
            <person name="Ritari J."/>
            <person name="Douillard F.P."/>
            <person name="Paul Ross R."/>
            <person name="Yang R."/>
            <person name="Briner A.E."/>
            <person name="Felis G.E."/>
            <person name="de Vos W.M."/>
            <person name="Barrangou R."/>
            <person name="Klaenhammer T.R."/>
            <person name="Caufield P.W."/>
            <person name="Cui Y."/>
            <person name="Zhang H."/>
            <person name="O'Toole P.W."/>
        </authorList>
    </citation>
    <scope>NUCLEOTIDE SEQUENCE [LARGE SCALE GENOMIC DNA]</scope>
    <source>
        <strain evidence="7 8">DSM 15354</strain>
    </source>
</reference>
<feature type="transmembrane region" description="Helical" evidence="6">
    <location>
        <begin position="386"/>
        <end position="405"/>
    </location>
</feature>
<evidence type="ECO:0000313" key="8">
    <source>
        <dbReference type="Proteomes" id="UP000051931"/>
    </source>
</evidence>
<evidence type="ECO:0000256" key="3">
    <source>
        <dbReference type="ARBA" id="ARBA00022692"/>
    </source>
</evidence>
<keyword evidence="5 6" id="KW-0472">Membrane</keyword>
<dbReference type="Proteomes" id="UP000051931">
    <property type="component" value="Unassembled WGS sequence"/>
</dbReference>
<feature type="transmembrane region" description="Helical" evidence="6">
    <location>
        <begin position="142"/>
        <end position="166"/>
    </location>
</feature>
<feature type="transmembrane region" description="Helical" evidence="6">
    <location>
        <begin position="74"/>
        <end position="94"/>
    </location>
</feature>
<dbReference type="SUPFAM" id="SSF103473">
    <property type="entry name" value="MFS general substrate transporter"/>
    <property type="match status" value="1"/>
</dbReference>
<dbReference type="InterPro" id="IPR036259">
    <property type="entry name" value="MFS_trans_sf"/>
</dbReference>
<feature type="transmembrane region" description="Helical" evidence="6">
    <location>
        <begin position="314"/>
        <end position="334"/>
    </location>
</feature>
<name>A0A0R1S0U5_9LACO</name>
<feature type="transmembrane region" description="Helical" evidence="6">
    <location>
        <begin position="355"/>
        <end position="374"/>
    </location>
</feature>
<proteinExistence type="predicted"/>
<dbReference type="OrthoDB" id="2287060at2"/>
<evidence type="ECO:0000256" key="5">
    <source>
        <dbReference type="ARBA" id="ARBA00023136"/>
    </source>
</evidence>
<dbReference type="GO" id="GO:0005886">
    <property type="term" value="C:plasma membrane"/>
    <property type="evidence" value="ECO:0007669"/>
    <property type="project" value="UniProtKB-SubCell"/>
</dbReference>
<dbReference type="PANTHER" id="PTHR23513:SF6">
    <property type="entry name" value="MAJOR FACILITATOR SUPERFAMILY ASSOCIATED DOMAIN-CONTAINING PROTEIN"/>
    <property type="match status" value="1"/>
</dbReference>
<feature type="transmembrane region" description="Helical" evidence="6">
    <location>
        <begin position="292"/>
        <end position="308"/>
    </location>
</feature>
<comment type="subcellular location">
    <subcellularLocation>
        <location evidence="1">Cell membrane</location>
        <topology evidence="1">Multi-pass membrane protein</topology>
    </subcellularLocation>
</comment>
<keyword evidence="2" id="KW-1003">Cell membrane</keyword>
<dbReference type="Gene3D" id="1.20.1250.20">
    <property type="entry name" value="MFS general substrate transporter like domains"/>
    <property type="match status" value="1"/>
</dbReference>
<protein>
    <submittedName>
        <fullName evidence="7">Major facilitator superfamily permease</fullName>
    </submittedName>
</protein>
<evidence type="ECO:0000256" key="1">
    <source>
        <dbReference type="ARBA" id="ARBA00004651"/>
    </source>
</evidence>
<keyword evidence="3 6" id="KW-0812">Transmembrane</keyword>
<dbReference type="InterPro" id="IPR011701">
    <property type="entry name" value="MFS"/>
</dbReference>
<dbReference type="RefSeq" id="WP_027825174.1">
    <property type="nucleotide sequence ID" value="NZ_AUEI01000010.1"/>
</dbReference>
<gene>
    <name evidence="7" type="ORF">FC23_GL001238</name>
</gene>
<dbReference type="GO" id="GO:0022857">
    <property type="term" value="F:transmembrane transporter activity"/>
    <property type="evidence" value="ECO:0007669"/>
    <property type="project" value="InterPro"/>
</dbReference>
<keyword evidence="4 6" id="KW-1133">Transmembrane helix</keyword>
<accession>A0A0R1S0U5</accession>
<feature type="transmembrane region" description="Helical" evidence="6">
    <location>
        <begin position="259"/>
        <end position="280"/>
    </location>
</feature>
<dbReference type="Pfam" id="PF07690">
    <property type="entry name" value="MFS_1"/>
    <property type="match status" value="1"/>
</dbReference>
<feature type="transmembrane region" description="Helical" evidence="6">
    <location>
        <begin position="12"/>
        <end position="35"/>
    </location>
</feature>
<organism evidence="7 8">
    <name type="scientific">Lactobacillus psittaci DSM 15354</name>
    <dbReference type="NCBI Taxonomy" id="1122152"/>
    <lineage>
        <taxon>Bacteria</taxon>
        <taxon>Bacillati</taxon>
        <taxon>Bacillota</taxon>
        <taxon>Bacilli</taxon>
        <taxon>Lactobacillales</taxon>
        <taxon>Lactobacillaceae</taxon>
        <taxon>Lactobacillus</taxon>
    </lineage>
</organism>
<sequence length="408" mass="45152">MLKLKKNLSVYTLLAGRVATNIADSLFYLAILWYFKQVTHSTMSVSIIFAITSGIDMLSFGFGPIIDRVSIKKLLKISTILQASISIVVFLALITQFHNLLMTIVLMLLFIASTILSAIIYPAQYKLLPLLVSEREILRFNGLFQVTFTTLDMILDAGVTVIIALFSIDATVILSALVFALALLFYANVNISVSAKDVLEEDEYFSGSYLNDILIGWKTLKKEKNILELILPLGVVNFFYGIFAVGLPYFAQDYIHNSVIGYGELLLASSIGGVLGAFLVQKFKASKKEMRLFVAICFFGAAIFRLIVPLSVNLSAWILLLSSAISSAWITMMNTNFEALVQVSFSSAILGRVQTINDSIVSIMIPIGSLFGGWIVKTWGSLSTQYIYGLALFLSAIYYFLVIRLKSK</sequence>
<feature type="transmembrane region" description="Helical" evidence="6">
    <location>
        <begin position="41"/>
        <end position="62"/>
    </location>
</feature>
<dbReference type="AlphaFoldDB" id="A0A0R1S0U5"/>
<dbReference type="PANTHER" id="PTHR23513">
    <property type="entry name" value="INTEGRAL MEMBRANE EFFLUX PROTEIN-RELATED"/>
    <property type="match status" value="1"/>
</dbReference>
<evidence type="ECO:0000256" key="2">
    <source>
        <dbReference type="ARBA" id="ARBA00022475"/>
    </source>
</evidence>
<evidence type="ECO:0000313" key="7">
    <source>
        <dbReference type="EMBL" id="KRL62767.1"/>
    </source>
</evidence>
<comment type="caution">
    <text evidence="7">The sequence shown here is derived from an EMBL/GenBank/DDBJ whole genome shotgun (WGS) entry which is preliminary data.</text>
</comment>
<dbReference type="PATRIC" id="fig|1122152.4.peg.1272"/>
<dbReference type="eggNOG" id="COG2211">
    <property type="taxonomic scope" value="Bacteria"/>
</dbReference>
<dbReference type="EMBL" id="AZFB01000007">
    <property type="protein sequence ID" value="KRL62767.1"/>
    <property type="molecule type" value="Genomic_DNA"/>
</dbReference>
<feature type="transmembrane region" description="Helical" evidence="6">
    <location>
        <begin position="226"/>
        <end position="247"/>
    </location>
</feature>